<evidence type="ECO:0000256" key="3">
    <source>
        <dbReference type="ARBA" id="ARBA00023295"/>
    </source>
</evidence>
<evidence type="ECO:0000313" key="5">
    <source>
        <dbReference type="EMBL" id="WPK27144.1"/>
    </source>
</evidence>
<dbReference type="InterPro" id="IPR036881">
    <property type="entry name" value="Glyco_hydro_3_C_sf"/>
</dbReference>
<name>A0AAX4HFC8_9ASCO</name>
<dbReference type="PANTHER" id="PTHR30480:SF8">
    <property type="entry name" value="PUTATIVE (AFU_ORTHOLOGUE AFUA_8G04060)-RELATED"/>
    <property type="match status" value="1"/>
</dbReference>
<keyword evidence="3" id="KW-0326">Glycosidase</keyword>
<dbReference type="InterPro" id="IPR017853">
    <property type="entry name" value="GH"/>
</dbReference>
<dbReference type="KEGG" id="asau:88175579"/>
<keyword evidence="2" id="KW-0378">Hydrolase</keyword>
<evidence type="ECO:0000256" key="1">
    <source>
        <dbReference type="ARBA" id="ARBA00005336"/>
    </source>
</evidence>
<evidence type="ECO:0000259" key="4">
    <source>
        <dbReference type="Pfam" id="PF00933"/>
    </source>
</evidence>
<dbReference type="Gene3D" id="3.40.630.30">
    <property type="match status" value="1"/>
</dbReference>
<evidence type="ECO:0000256" key="2">
    <source>
        <dbReference type="ARBA" id="ARBA00022801"/>
    </source>
</evidence>
<dbReference type="SUPFAM" id="SSF51445">
    <property type="entry name" value="(Trans)glycosidases"/>
    <property type="match status" value="1"/>
</dbReference>
<dbReference type="AlphaFoldDB" id="A0AAX4HFC8"/>
<dbReference type="Gene3D" id="3.20.20.300">
    <property type="entry name" value="Glycoside hydrolase, family 3, N-terminal domain"/>
    <property type="match status" value="1"/>
</dbReference>
<dbReference type="GO" id="GO:0009254">
    <property type="term" value="P:peptidoglycan turnover"/>
    <property type="evidence" value="ECO:0007669"/>
    <property type="project" value="TreeGrafter"/>
</dbReference>
<dbReference type="EMBL" id="CP138898">
    <property type="protein sequence ID" value="WPK27144.1"/>
    <property type="molecule type" value="Genomic_DNA"/>
</dbReference>
<dbReference type="Gene3D" id="3.40.50.1700">
    <property type="entry name" value="Glycoside hydrolase family 3 C-terminal domain"/>
    <property type="match status" value="1"/>
</dbReference>
<evidence type="ECO:0000313" key="6">
    <source>
        <dbReference type="Proteomes" id="UP001338582"/>
    </source>
</evidence>
<dbReference type="PANTHER" id="PTHR30480">
    <property type="entry name" value="BETA-HEXOSAMINIDASE-RELATED"/>
    <property type="match status" value="1"/>
</dbReference>
<reference evidence="5 6" key="1">
    <citation type="submission" date="2023-10" db="EMBL/GenBank/DDBJ databases">
        <title>Draft Genome Sequence of Candida saopaulonensis from a very Premature Infant with Sepsis.</title>
        <authorList>
            <person name="Ning Y."/>
            <person name="Dai R."/>
            <person name="Xiao M."/>
            <person name="Xu Y."/>
            <person name="Yan Q."/>
            <person name="Zhang L."/>
        </authorList>
    </citation>
    <scope>NUCLEOTIDE SEQUENCE [LARGE SCALE GENOMIC DNA]</scope>
    <source>
        <strain evidence="5 6">19XY460</strain>
    </source>
</reference>
<proteinExistence type="inferred from homology"/>
<dbReference type="GO" id="GO:0004553">
    <property type="term" value="F:hydrolase activity, hydrolyzing O-glycosyl compounds"/>
    <property type="evidence" value="ECO:0007669"/>
    <property type="project" value="InterPro"/>
</dbReference>
<gene>
    <name evidence="5" type="ORF">PUMCH_004519</name>
</gene>
<dbReference type="GO" id="GO:0005975">
    <property type="term" value="P:carbohydrate metabolic process"/>
    <property type="evidence" value="ECO:0007669"/>
    <property type="project" value="InterPro"/>
</dbReference>
<feature type="domain" description="Glycoside hydrolase family 3 N-terminal" evidence="4">
    <location>
        <begin position="18"/>
        <end position="329"/>
    </location>
</feature>
<dbReference type="Proteomes" id="UP001338582">
    <property type="component" value="Chromosome 5"/>
</dbReference>
<dbReference type="SUPFAM" id="SSF55729">
    <property type="entry name" value="Acyl-CoA N-acyltransferases (Nat)"/>
    <property type="match status" value="1"/>
</dbReference>
<comment type="similarity">
    <text evidence="1">Belongs to the glycosyl hydrolase 3 family.</text>
</comment>
<organism evidence="5 6">
    <name type="scientific">Australozyma saopauloensis</name>
    <dbReference type="NCBI Taxonomy" id="291208"/>
    <lineage>
        <taxon>Eukaryota</taxon>
        <taxon>Fungi</taxon>
        <taxon>Dikarya</taxon>
        <taxon>Ascomycota</taxon>
        <taxon>Saccharomycotina</taxon>
        <taxon>Pichiomycetes</taxon>
        <taxon>Metschnikowiaceae</taxon>
        <taxon>Australozyma</taxon>
    </lineage>
</organism>
<keyword evidence="6" id="KW-1185">Reference proteome</keyword>
<dbReference type="RefSeq" id="XP_062879522.1">
    <property type="nucleotide sequence ID" value="XM_063023452.1"/>
</dbReference>
<dbReference type="InterPro" id="IPR001764">
    <property type="entry name" value="Glyco_hydro_3_N"/>
</dbReference>
<accession>A0AAX4HFC8</accession>
<protein>
    <recommendedName>
        <fullName evidence="4">Glycoside hydrolase family 3 N-terminal domain-containing protein</fullName>
    </recommendedName>
</protein>
<sequence>MNDRIGLLLCGGFQGTTVTKQARDLIVEQKVSTMILLKKNAESVVQILKLIQDLQYIAFTEGGYKYPLAFAIDEEGGMLNTLFDVEYLSQFPGAMAMAASGDVKLVYDVLKALALQLRHIGFSIILGPVLDVVTKFSHQLVSVRSFGTSVDGVVKFGRACAQGLRDGGLLTVGKHFPGIGSARVNSLLELPYMDESLDQIQRFNLAPFAELIKEGLLDGISAAGCAVPSIAPDETHACLLRLLLTQFLREQLHFDGFVISECLEMDALYHSIGLGQGVILALDAGCDLVMVCHDYKLQVTAIESIRAALADGIIEKSTLEASLARIERVQQQLPSWNQIFPNNSKPELQPFRDLFPLTWSEHQKLSEEAYRSCITIVRDYEGVLPLTHNLDKEEPSNILLLTPLLRPLYPEHDAKSDAEDSQYPGEEVFQQFGHLLADYCKDHNDKCNVLHCTYTANMLSPLHELLIQKSKAVIVVTSEALRNGYQVGLVKYVSVLCGASPLSLSESNRSLLLAKPLIIVATLSPYDFYYTKGIGSAYLCCYEYTNQALKELAGAIMGKLLPQGCIPGEKKFGQGKMKRRYADEAAPSPDKFPLKLKKVIAPKRRWLVDALDLSRDWRLLIWLFVKNMAIPNEEFYFASLGQLLHSNASTQKHFVVRNSSTNVLYGVVMTWVYENYDSEHAQLLKVGSLLVLMVEQSKRHQLIGRNLINRAMRYLTSEAGCKTIQLGGSFPLLTFSEDFNNASQMAAFYNSCGWAVNKKTQLAPQKVLILRDLNNWSVPPKILRELTMVGVRFDICLHKETIFPHLKDCDEPTQRVYNEAISCLDLPAAYEAKIIIALDHAQNVVGSVIIFNSSSLMARYYPFIKDEERDKVALVGGLFAPVIDASYTSLSNILRFGLISSGITYLRTNFNSTANNTKMNQCIIIDRPGEETEAMNIGFEPWKTFHEYYDKLSEVYTPTSDDTL</sequence>
<dbReference type="Pfam" id="PF00933">
    <property type="entry name" value="Glyco_hydro_3"/>
    <property type="match status" value="1"/>
</dbReference>
<dbReference type="InterPro" id="IPR016181">
    <property type="entry name" value="Acyl_CoA_acyltransferase"/>
</dbReference>
<dbReference type="InterPro" id="IPR050226">
    <property type="entry name" value="NagZ_Beta-hexosaminidase"/>
</dbReference>
<dbReference type="GeneID" id="88175579"/>
<dbReference type="InterPro" id="IPR036962">
    <property type="entry name" value="Glyco_hydro_3_N_sf"/>
</dbReference>